<feature type="region of interest" description="Disordered" evidence="2">
    <location>
        <begin position="552"/>
        <end position="656"/>
    </location>
</feature>
<dbReference type="AlphaFoldDB" id="A0AAP0G133"/>
<feature type="compositionally biased region" description="Basic and acidic residues" evidence="2">
    <location>
        <begin position="790"/>
        <end position="817"/>
    </location>
</feature>
<feature type="compositionally biased region" description="Polar residues" evidence="2">
    <location>
        <begin position="707"/>
        <end position="717"/>
    </location>
</feature>
<evidence type="ECO:0000313" key="4">
    <source>
        <dbReference type="Proteomes" id="UP001418222"/>
    </source>
</evidence>
<dbReference type="PANTHER" id="PTHR12161">
    <property type="entry name" value="IST1 FAMILY MEMBER"/>
    <property type="match status" value="1"/>
</dbReference>
<dbReference type="EMBL" id="JBBWWQ010000014">
    <property type="protein sequence ID" value="KAK8931388.1"/>
    <property type="molecule type" value="Genomic_DNA"/>
</dbReference>
<reference evidence="3 4" key="1">
    <citation type="journal article" date="2022" name="Nat. Plants">
        <title>Genomes of leafy and leafless Platanthera orchids illuminate the evolution of mycoheterotrophy.</title>
        <authorList>
            <person name="Li M.H."/>
            <person name="Liu K.W."/>
            <person name="Li Z."/>
            <person name="Lu H.C."/>
            <person name="Ye Q.L."/>
            <person name="Zhang D."/>
            <person name="Wang J.Y."/>
            <person name="Li Y.F."/>
            <person name="Zhong Z.M."/>
            <person name="Liu X."/>
            <person name="Yu X."/>
            <person name="Liu D.K."/>
            <person name="Tu X.D."/>
            <person name="Liu B."/>
            <person name="Hao Y."/>
            <person name="Liao X.Y."/>
            <person name="Jiang Y.T."/>
            <person name="Sun W.H."/>
            <person name="Chen J."/>
            <person name="Chen Y.Q."/>
            <person name="Ai Y."/>
            <person name="Zhai J.W."/>
            <person name="Wu S.S."/>
            <person name="Zhou Z."/>
            <person name="Hsiao Y.Y."/>
            <person name="Wu W.L."/>
            <person name="Chen Y.Y."/>
            <person name="Lin Y.F."/>
            <person name="Hsu J.L."/>
            <person name="Li C.Y."/>
            <person name="Wang Z.W."/>
            <person name="Zhao X."/>
            <person name="Zhong W.Y."/>
            <person name="Ma X.K."/>
            <person name="Ma L."/>
            <person name="Huang J."/>
            <person name="Chen G.Z."/>
            <person name="Huang M.Z."/>
            <person name="Huang L."/>
            <person name="Peng D.H."/>
            <person name="Luo Y.B."/>
            <person name="Zou S.Q."/>
            <person name="Chen S.P."/>
            <person name="Lan S."/>
            <person name="Tsai W.C."/>
            <person name="Van de Peer Y."/>
            <person name="Liu Z.J."/>
        </authorList>
    </citation>
    <scope>NUCLEOTIDE SEQUENCE [LARGE SCALE GENOMIC DNA]</scope>
    <source>
        <strain evidence="3">Lor287</strain>
    </source>
</reference>
<name>A0AAP0G133_9ASPA</name>
<feature type="compositionally biased region" description="Low complexity" evidence="2">
    <location>
        <begin position="622"/>
        <end position="639"/>
    </location>
</feature>
<feature type="compositionally biased region" description="Polar residues" evidence="2">
    <location>
        <begin position="907"/>
        <end position="917"/>
    </location>
</feature>
<protein>
    <recommendedName>
        <fullName evidence="5">IST1-like protein</fullName>
    </recommendedName>
</protein>
<gene>
    <name evidence="3" type="ORF">KSP39_PZI016159</name>
</gene>
<dbReference type="Gene3D" id="1.20.1260.60">
    <property type="entry name" value="Vacuolar protein sorting-associated protein Ist1"/>
    <property type="match status" value="1"/>
</dbReference>
<proteinExistence type="inferred from homology"/>
<feature type="compositionally biased region" description="Polar residues" evidence="2">
    <location>
        <begin position="818"/>
        <end position="834"/>
    </location>
</feature>
<dbReference type="InterPro" id="IPR005061">
    <property type="entry name" value="Ist1"/>
</dbReference>
<feature type="compositionally biased region" description="Polar residues" evidence="2">
    <location>
        <begin position="571"/>
        <end position="609"/>
    </location>
</feature>
<feature type="compositionally biased region" description="Basic and acidic residues" evidence="2">
    <location>
        <begin position="739"/>
        <end position="752"/>
    </location>
</feature>
<feature type="compositionally biased region" description="Low complexity" evidence="2">
    <location>
        <begin position="918"/>
        <end position="930"/>
    </location>
</feature>
<comment type="similarity">
    <text evidence="1">Belongs to the IST1 family.</text>
</comment>
<dbReference type="Proteomes" id="UP001418222">
    <property type="component" value="Unassembled WGS sequence"/>
</dbReference>
<feature type="region of interest" description="Disordered" evidence="2">
    <location>
        <begin position="704"/>
        <end position="752"/>
    </location>
</feature>
<dbReference type="FunFam" id="1.20.1260.60:FF:000003">
    <property type="entry name" value="IST1-like protein isoform A"/>
    <property type="match status" value="1"/>
</dbReference>
<feature type="compositionally biased region" description="Acidic residues" evidence="2">
    <location>
        <begin position="559"/>
        <end position="570"/>
    </location>
</feature>
<feature type="region of interest" description="Disordered" evidence="2">
    <location>
        <begin position="470"/>
        <end position="496"/>
    </location>
</feature>
<accession>A0AAP0G133</accession>
<feature type="compositionally biased region" description="Polar residues" evidence="2">
    <location>
        <begin position="325"/>
        <end position="346"/>
    </location>
</feature>
<evidence type="ECO:0000313" key="3">
    <source>
        <dbReference type="EMBL" id="KAK8931388.1"/>
    </source>
</evidence>
<feature type="region of interest" description="Disordered" evidence="2">
    <location>
        <begin position="231"/>
        <end position="285"/>
    </location>
</feature>
<evidence type="ECO:0000256" key="2">
    <source>
        <dbReference type="SAM" id="MobiDB-lite"/>
    </source>
</evidence>
<dbReference type="PANTHER" id="PTHR12161:SF13">
    <property type="entry name" value="REGULATOR OF VPS4 ACTIVITY IN THE MVB PATHWAY PROTEIN"/>
    <property type="match status" value="1"/>
</dbReference>
<evidence type="ECO:0000256" key="1">
    <source>
        <dbReference type="ARBA" id="ARBA00005536"/>
    </source>
</evidence>
<dbReference type="InterPro" id="IPR042277">
    <property type="entry name" value="IST1-like"/>
</dbReference>
<keyword evidence="4" id="KW-1185">Reference proteome</keyword>
<evidence type="ECO:0008006" key="5">
    <source>
        <dbReference type="Google" id="ProtNLM"/>
    </source>
</evidence>
<comment type="caution">
    <text evidence="3">The sequence shown here is derived from an EMBL/GenBank/DDBJ whole genome shotgun (WGS) entry which is preliminary data.</text>
</comment>
<feature type="region of interest" description="Disordered" evidence="2">
    <location>
        <begin position="322"/>
        <end position="347"/>
    </location>
</feature>
<dbReference type="Pfam" id="PF03398">
    <property type="entry name" value="Ist1"/>
    <property type="match status" value="1"/>
</dbReference>
<sequence>MLSKSFKSGKCKTSLKLAASRIKLLKNKRDIQVRHLRRELAQLLGTGQEQTARIRVEHVIREEKTMSGYDLIEIYCELIVARLPIIDSQKSCPIDLKEAISSVIFASPRCADLPELVDVRKHFTAKYGKDFITSALELRPDCGVNRMIVEKLSAKAPNTETKIKILTEIAKEHDVKWDPKAVEEELQNPKDLLNGSSSFMRANEIIMQPLNVNFSPVASQKEADSKIHQNEIPTKPTSFNSSSPANLRTSTFTVPPTRNESLTSDRTSGVSEVRDSYSQTETVSSNEPTWTMEFKDAISAAQVAAESAERASIAARAAAELATRGNISRQSSNDPNGPSIYSSRDTLPNIVPSSKLKDVRNESVKMDDNLVKDFEGVKDDVDKLPRNKLRGGFSHFTADDMNVYSQINNGEKFDGIRGSFSRIKSVGSKKELGEEDFIEDVEVNYDGTFFASSIGPPDDDTIWVPSIGKQQTSNTHEINDHKPHTSSDYASPVFDEYGPEPNEFKNYFLDSFDNKKNDKKVFSMSPTNIFSDSLHESHAAALEKVSSEKFHDNNTVTYDDSDGTSEDEDVLSSSLKNGTVQNSSLLHEQRGSSQESGPQVELQPSSSSKAGPLMGSEENDHLQLPSSGSGLDSGSELGLKFGRLTGGLKNRGYNYPPPYTASSVVHSSLQSKEIADSAISGVGQPISGREKTYASLVIPDEDRYDQESSWNASTSADSGKAEGSQLEEYTEASRSNKTLARDNSVEDTSRFGGKEFFPNQQYSKQYMGGNLTASNVSEALIEKIDDEKARTKASKELSSRMLRTDFDSEGDGEKRNSDISMESRGNSSASSQIKLSRRTRDFTTKGRSNPKSMEYSDIPNSEPEGPPLSRAVDQAKILQGNPYLKPPKQYSSAEQPVHEDSAHKINTKNTEGKPNSVTTTLENSGNNNTLGSGGGKILQGTESPKAPHVHPKLPDYDTLAAHFQSLRSNRR</sequence>
<feature type="region of interest" description="Disordered" evidence="2">
    <location>
        <begin position="790"/>
        <end position="953"/>
    </location>
</feature>
<dbReference type="GO" id="GO:0015031">
    <property type="term" value="P:protein transport"/>
    <property type="evidence" value="ECO:0007669"/>
    <property type="project" value="InterPro"/>
</dbReference>
<organism evidence="3 4">
    <name type="scientific">Platanthera zijinensis</name>
    <dbReference type="NCBI Taxonomy" id="2320716"/>
    <lineage>
        <taxon>Eukaryota</taxon>
        <taxon>Viridiplantae</taxon>
        <taxon>Streptophyta</taxon>
        <taxon>Embryophyta</taxon>
        <taxon>Tracheophyta</taxon>
        <taxon>Spermatophyta</taxon>
        <taxon>Magnoliopsida</taxon>
        <taxon>Liliopsida</taxon>
        <taxon>Asparagales</taxon>
        <taxon>Orchidaceae</taxon>
        <taxon>Orchidoideae</taxon>
        <taxon>Orchideae</taxon>
        <taxon>Orchidinae</taxon>
        <taxon>Platanthera</taxon>
    </lineage>
</organism>